<evidence type="ECO:0000313" key="1">
    <source>
        <dbReference type="EMBL" id="CAF1145415.1"/>
    </source>
</evidence>
<name>A0A814SCK5_9BILA</name>
<dbReference type="AlphaFoldDB" id="A0A814SCK5"/>
<keyword evidence="2" id="KW-1185">Reference proteome</keyword>
<protein>
    <submittedName>
        <fullName evidence="1">Uncharacterized protein</fullName>
    </submittedName>
</protein>
<accession>A0A814SCK5</accession>
<gene>
    <name evidence="1" type="ORF">OXX778_LOCUS23076</name>
</gene>
<reference evidence="1" key="1">
    <citation type="submission" date="2021-02" db="EMBL/GenBank/DDBJ databases">
        <authorList>
            <person name="Nowell W R."/>
        </authorList>
    </citation>
    <scope>NUCLEOTIDE SEQUENCE</scope>
    <source>
        <strain evidence="1">Ploen Becks lab</strain>
    </source>
</reference>
<sequence>MIKLTILDEYKQPVSIDPNTELQSACSKYLSSRSQFRPINVQHDFSCSCPMSFTGTSISVICDTEFNLCYSNPINLVKMVYALVQSQVT</sequence>
<feature type="non-terminal residue" evidence="1">
    <location>
        <position position="1"/>
    </location>
</feature>
<dbReference type="Proteomes" id="UP000663879">
    <property type="component" value="Unassembled WGS sequence"/>
</dbReference>
<dbReference type="EMBL" id="CAJNOC010011049">
    <property type="protein sequence ID" value="CAF1145415.1"/>
    <property type="molecule type" value="Genomic_DNA"/>
</dbReference>
<comment type="caution">
    <text evidence="1">The sequence shown here is derived from an EMBL/GenBank/DDBJ whole genome shotgun (WGS) entry which is preliminary data.</text>
</comment>
<proteinExistence type="predicted"/>
<evidence type="ECO:0000313" key="2">
    <source>
        <dbReference type="Proteomes" id="UP000663879"/>
    </source>
</evidence>
<organism evidence="1 2">
    <name type="scientific">Brachionus calyciflorus</name>
    <dbReference type="NCBI Taxonomy" id="104777"/>
    <lineage>
        <taxon>Eukaryota</taxon>
        <taxon>Metazoa</taxon>
        <taxon>Spiralia</taxon>
        <taxon>Gnathifera</taxon>
        <taxon>Rotifera</taxon>
        <taxon>Eurotatoria</taxon>
        <taxon>Monogononta</taxon>
        <taxon>Pseudotrocha</taxon>
        <taxon>Ploima</taxon>
        <taxon>Brachionidae</taxon>
        <taxon>Brachionus</taxon>
    </lineage>
</organism>